<evidence type="ECO:0000313" key="3">
    <source>
        <dbReference type="Proteomes" id="UP000631181"/>
    </source>
</evidence>
<accession>A0A8J8W402</accession>
<comment type="caution">
    <text evidence="2">The sequence shown here is derived from an EMBL/GenBank/DDBJ whole genome shotgun (WGS) entry which is preliminary data.</text>
</comment>
<keyword evidence="3" id="KW-1185">Reference proteome</keyword>
<name>A0A8J8W402_9EURO</name>
<organism evidence="2 3">
    <name type="scientific">Penicillium ucsense</name>
    <dbReference type="NCBI Taxonomy" id="2839758"/>
    <lineage>
        <taxon>Eukaryota</taxon>
        <taxon>Fungi</taxon>
        <taxon>Dikarya</taxon>
        <taxon>Ascomycota</taxon>
        <taxon>Pezizomycotina</taxon>
        <taxon>Eurotiomycetes</taxon>
        <taxon>Eurotiomycetidae</taxon>
        <taxon>Eurotiales</taxon>
        <taxon>Aspergillaceae</taxon>
        <taxon>Penicillium</taxon>
    </lineage>
</organism>
<dbReference type="EMBL" id="WIWV01000029">
    <property type="protein sequence ID" value="KAF7717227.1"/>
    <property type="molecule type" value="Genomic_DNA"/>
</dbReference>
<feature type="region of interest" description="Disordered" evidence="1">
    <location>
        <begin position="1"/>
        <end position="21"/>
    </location>
</feature>
<gene>
    <name evidence="2" type="ORF">PECM_004399</name>
</gene>
<protein>
    <submittedName>
        <fullName evidence="2">Uncharacterized protein</fullName>
    </submittedName>
</protein>
<dbReference type="Proteomes" id="UP000631181">
    <property type="component" value="Unassembled WGS sequence"/>
</dbReference>
<sequence>MYKTNYELYSSRESLDSRRSPLPEELLSPLAELYPHVAALQPRYPHPNHCTFTGYQDTEYWASAYTTQSERGSLQSSRSQSSCRFVSKLSKLRRFLSRDDLSRRRSKASSAMN</sequence>
<proteinExistence type="predicted"/>
<dbReference type="OrthoDB" id="4483326at2759"/>
<dbReference type="AlphaFoldDB" id="A0A8J8W402"/>
<reference evidence="2" key="1">
    <citation type="journal article" date="2020" name="Front. Microbiol.">
        <title>Gene regulatory networks of Penicillium echinulatum 2HH and Penicillium oxalicum 114-2 inferred by a computational biology approach.</title>
        <authorList>
            <person name="Lenz A.R."/>
            <person name="Galan-Vasquez E."/>
            <person name="Balbinot E."/>
            <person name="De Abreu F.P."/>
            <person name="De Oliveira N.S."/>
            <person name="Da Rosa L.O."/>
            <person name="De Avila E Silva S."/>
            <person name="Camassola M."/>
            <person name="Dillon A.J.P."/>
            <person name="Perez-Rueda E."/>
        </authorList>
    </citation>
    <scope>NUCLEOTIDE SEQUENCE</scope>
    <source>
        <strain evidence="2">S1M29</strain>
    </source>
</reference>
<evidence type="ECO:0000256" key="1">
    <source>
        <dbReference type="SAM" id="MobiDB-lite"/>
    </source>
</evidence>
<evidence type="ECO:0000313" key="2">
    <source>
        <dbReference type="EMBL" id="KAF7717227.1"/>
    </source>
</evidence>